<evidence type="ECO:0000256" key="1">
    <source>
        <dbReference type="ARBA" id="ARBA00009481"/>
    </source>
</evidence>
<sequence>MPLGIYVAFLLLLQYNKILLSFRFCCKKAVWRKQTHRPFFKKQNVECKLCEDLGKSMSILIIEAFYGGSHKQLVDLLQEEIEDCVLYTLPAKKWHWRARTSALYFSQNVPVSDNYR</sequence>
<name>A0A5F8GGU4_MONDO</name>
<accession>A0A5F8GGU4</accession>
<dbReference type="EC" id="2.4.1.110" evidence="4"/>
<dbReference type="Ensembl" id="ENSMODT00000055945.1">
    <property type="protein sequence ID" value="ENSMODP00000046391.1"/>
    <property type="gene ID" value="ENSMODG00000003084.4"/>
</dbReference>
<dbReference type="PANTHER" id="PTHR13615">
    <property type="entry name" value="GLYCOSYLTRANSFERASE-LIKE 1"/>
    <property type="match status" value="1"/>
</dbReference>
<dbReference type="Bgee" id="ENSMODG00000003084">
    <property type="expression patterns" value="Expressed in skeletal muscle tissue and 20 other cell types or tissues"/>
</dbReference>
<evidence type="ECO:0000256" key="8">
    <source>
        <dbReference type="ARBA" id="ARBA00048439"/>
    </source>
</evidence>
<dbReference type="InterPro" id="IPR051862">
    <property type="entry name" value="GT-like_domain_containing_1"/>
</dbReference>
<reference evidence="11" key="3">
    <citation type="submission" date="2025-09" db="UniProtKB">
        <authorList>
            <consortium name="Ensembl"/>
        </authorList>
    </citation>
    <scope>IDENTIFICATION</scope>
</reference>
<gene>
    <name evidence="11" type="primary">GTDC1</name>
</gene>
<proteinExistence type="inferred from homology"/>
<comment type="similarity">
    <text evidence="1">Belongs to the glycosyltransferase group 1 family. Glycosyltransferase 4 subfamily.</text>
</comment>
<evidence type="ECO:0000256" key="7">
    <source>
        <dbReference type="ARBA" id="ARBA00045402"/>
    </source>
</evidence>
<keyword evidence="2" id="KW-0328">Glycosyltransferase</keyword>
<evidence type="ECO:0000256" key="4">
    <source>
        <dbReference type="ARBA" id="ARBA00044517"/>
    </source>
</evidence>
<dbReference type="Pfam" id="PF12038">
    <property type="entry name" value="QTMAN_N"/>
    <property type="match status" value="1"/>
</dbReference>
<keyword evidence="12" id="KW-1185">Reference proteome</keyword>
<evidence type="ECO:0000256" key="5">
    <source>
        <dbReference type="ARBA" id="ARBA00044539"/>
    </source>
</evidence>
<dbReference type="AlphaFoldDB" id="A0A5F8GGU4"/>
<protein>
    <recommendedName>
        <fullName evidence="5">tRNA-queuosine alpha-mannosyltransferase</fullName>
        <ecNumber evidence="4">2.4.1.110</ecNumber>
    </recommendedName>
    <alternativeName>
        <fullName evidence="6">Glycosyltransferase-like domain-containing protein 1</fullName>
    </alternativeName>
</protein>
<dbReference type="InterPro" id="IPR022701">
    <property type="entry name" value="QTMAN_N"/>
</dbReference>
<dbReference type="GeneTree" id="ENSGT00390000006631"/>
<evidence type="ECO:0000313" key="12">
    <source>
        <dbReference type="Proteomes" id="UP000002280"/>
    </source>
</evidence>
<evidence type="ECO:0000259" key="10">
    <source>
        <dbReference type="Pfam" id="PF12038"/>
    </source>
</evidence>
<evidence type="ECO:0000256" key="6">
    <source>
        <dbReference type="ARBA" id="ARBA00044567"/>
    </source>
</evidence>
<keyword evidence="3" id="KW-0808">Transferase</keyword>
<reference evidence="11 12" key="1">
    <citation type="journal article" date="2007" name="Nature">
        <title>Genome of the marsupial Monodelphis domestica reveals innovation in non-coding sequences.</title>
        <authorList>
            <person name="Mikkelsen T.S."/>
            <person name="Wakefield M.J."/>
            <person name="Aken B."/>
            <person name="Amemiya C.T."/>
            <person name="Chang J.L."/>
            <person name="Duke S."/>
            <person name="Garber M."/>
            <person name="Gentles A.J."/>
            <person name="Goodstadt L."/>
            <person name="Heger A."/>
            <person name="Jurka J."/>
            <person name="Kamal M."/>
            <person name="Mauceli E."/>
            <person name="Searle S.M."/>
            <person name="Sharpe T."/>
            <person name="Baker M.L."/>
            <person name="Batzer M.A."/>
            <person name="Benos P.V."/>
            <person name="Belov K."/>
            <person name="Clamp M."/>
            <person name="Cook A."/>
            <person name="Cuff J."/>
            <person name="Das R."/>
            <person name="Davidow L."/>
            <person name="Deakin J.E."/>
            <person name="Fazzari M.J."/>
            <person name="Glass J.L."/>
            <person name="Grabherr M."/>
            <person name="Greally J.M."/>
            <person name="Gu W."/>
            <person name="Hore T.A."/>
            <person name="Huttley G.A."/>
            <person name="Kleber M."/>
            <person name="Jirtle R.L."/>
            <person name="Koina E."/>
            <person name="Lee J.T."/>
            <person name="Mahony S."/>
            <person name="Marra M.A."/>
            <person name="Miller R.D."/>
            <person name="Nicholls R.D."/>
            <person name="Oda M."/>
            <person name="Papenfuss A.T."/>
            <person name="Parra Z.E."/>
            <person name="Pollock D.D."/>
            <person name="Ray D.A."/>
            <person name="Schein J.E."/>
            <person name="Speed T.P."/>
            <person name="Thompson K."/>
            <person name="VandeBerg J.L."/>
            <person name="Wade C.M."/>
            <person name="Walker J.A."/>
            <person name="Waters P.D."/>
            <person name="Webber C."/>
            <person name="Weidman J.R."/>
            <person name="Xie X."/>
            <person name="Zody M.C."/>
            <person name="Baldwin J."/>
            <person name="Abdouelleil A."/>
            <person name="Abdulkadir J."/>
            <person name="Abebe A."/>
            <person name="Abera B."/>
            <person name="Abreu J."/>
            <person name="Acer S.C."/>
            <person name="Aftuck L."/>
            <person name="Alexander A."/>
            <person name="An P."/>
            <person name="Anderson E."/>
            <person name="Anderson S."/>
            <person name="Arachi H."/>
            <person name="Azer M."/>
            <person name="Bachantsang P."/>
            <person name="Barry A."/>
            <person name="Bayul T."/>
            <person name="Berlin A."/>
            <person name="Bessette D."/>
            <person name="Bloom T."/>
            <person name="Bloom T."/>
            <person name="Boguslavskiy L."/>
            <person name="Bonnet C."/>
            <person name="Boukhgalter B."/>
            <person name="Bourzgui I."/>
            <person name="Brown A."/>
            <person name="Cahill P."/>
            <person name="Channer S."/>
            <person name="Cheshatsang Y."/>
            <person name="Chuda L."/>
            <person name="Citroen M."/>
            <person name="Collymore A."/>
            <person name="Cooke P."/>
            <person name="Costello M."/>
            <person name="D'Aco K."/>
            <person name="Daza R."/>
            <person name="De Haan G."/>
            <person name="DeGray S."/>
            <person name="DeMaso C."/>
            <person name="Dhargay N."/>
            <person name="Dooley K."/>
            <person name="Dooley E."/>
            <person name="Doricent M."/>
            <person name="Dorje P."/>
            <person name="Dorjee K."/>
            <person name="Dupes A."/>
            <person name="Elong R."/>
            <person name="Falk J."/>
            <person name="Farina A."/>
            <person name="Faro S."/>
            <person name="Ferguson D."/>
            <person name="Fisher S."/>
            <person name="Foley C.D."/>
            <person name="Franke A."/>
            <person name="Friedrich D."/>
            <person name="Gadbois L."/>
            <person name="Gearin G."/>
            <person name="Gearin C.R."/>
            <person name="Giannoukos G."/>
            <person name="Goode T."/>
            <person name="Graham J."/>
            <person name="Grandbois E."/>
            <person name="Grewal S."/>
            <person name="Gyaltsen K."/>
            <person name="Hafez N."/>
            <person name="Hagos B."/>
            <person name="Hall J."/>
            <person name="Henson C."/>
            <person name="Hollinger A."/>
            <person name="Honan T."/>
            <person name="Huard M.D."/>
            <person name="Hughes L."/>
            <person name="Hurhula B."/>
            <person name="Husby M.E."/>
            <person name="Kamat A."/>
            <person name="Kanga B."/>
            <person name="Kashin S."/>
            <person name="Khazanovich D."/>
            <person name="Kisner P."/>
            <person name="Lance K."/>
            <person name="Lara M."/>
            <person name="Lee W."/>
            <person name="Lennon N."/>
            <person name="Letendre F."/>
            <person name="LeVine R."/>
            <person name="Lipovsky A."/>
            <person name="Liu X."/>
            <person name="Liu J."/>
            <person name="Liu S."/>
            <person name="Lokyitsang T."/>
            <person name="Lokyitsang Y."/>
            <person name="Lubonja R."/>
            <person name="Lui A."/>
            <person name="MacDonald P."/>
            <person name="Magnisalis V."/>
            <person name="Maru K."/>
            <person name="Matthews C."/>
            <person name="McCusker W."/>
            <person name="McDonough S."/>
            <person name="Mehta T."/>
            <person name="Meldrim J."/>
            <person name="Meneus L."/>
            <person name="Mihai O."/>
            <person name="Mihalev A."/>
            <person name="Mihova T."/>
            <person name="Mittelman R."/>
            <person name="Mlenga V."/>
            <person name="Montmayeur A."/>
            <person name="Mulrain L."/>
            <person name="Navidi A."/>
            <person name="Naylor J."/>
            <person name="Negash T."/>
            <person name="Nguyen T."/>
            <person name="Nguyen N."/>
            <person name="Nicol R."/>
            <person name="Norbu C."/>
            <person name="Norbu N."/>
            <person name="Novod N."/>
            <person name="O'Neill B."/>
            <person name="Osman S."/>
            <person name="Markiewicz E."/>
            <person name="Oyono O.L."/>
            <person name="Patti C."/>
            <person name="Phunkhang P."/>
            <person name="Pierre F."/>
            <person name="Priest M."/>
            <person name="Raghuraman S."/>
            <person name="Rege F."/>
            <person name="Reyes R."/>
            <person name="Rise C."/>
            <person name="Rogov P."/>
            <person name="Ross K."/>
            <person name="Ryan E."/>
            <person name="Settipalli S."/>
            <person name="Shea T."/>
            <person name="Sherpa N."/>
            <person name="Shi L."/>
            <person name="Shih D."/>
            <person name="Sparrow T."/>
            <person name="Spaulding J."/>
            <person name="Stalker J."/>
            <person name="Stange-Thomann N."/>
            <person name="Stavropoulos S."/>
            <person name="Stone C."/>
            <person name="Strader C."/>
            <person name="Tesfaye S."/>
            <person name="Thomson T."/>
            <person name="Thoulutsang Y."/>
            <person name="Thoulutsang D."/>
            <person name="Topham K."/>
            <person name="Topping I."/>
            <person name="Tsamla T."/>
            <person name="Vassiliev H."/>
            <person name="Vo A."/>
            <person name="Wangchuk T."/>
            <person name="Wangdi T."/>
            <person name="Weiand M."/>
            <person name="Wilkinson J."/>
            <person name="Wilson A."/>
            <person name="Yadav S."/>
            <person name="Young G."/>
            <person name="Yu Q."/>
            <person name="Zembek L."/>
            <person name="Zhong D."/>
            <person name="Zimmer A."/>
            <person name="Zwirko Z."/>
            <person name="Jaffe D.B."/>
            <person name="Alvarez P."/>
            <person name="Brockman W."/>
            <person name="Butler J."/>
            <person name="Chin C."/>
            <person name="Gnerre S."/>
            <person name="MacCallum I."/>
            <person name="Graves J.A."/>
            <person name="Ponting C.P."/>
            <person name="Breen M."/>
            <person name="Samollow P.B."/>
            <person name="Lander E.S."/>
            <person name="Lindblad-Toh K."/>
        </authorList>
    </citation>
    <scope>NUCLEOTIDE SEQUENCE [LARGE SCALE GENOMIC DNA]</scope>
</reference>
<dbReference type="GO" id="GO:0016438">
    <property type="term" value="F:tRNA-queuosine(34) beta-mannosyltransferase activity"/>
    <property type="evidence" value="ECO:0007669"/>
    <property type="project" value="UniProtKB-EC"/>
</dbReference>
<feature type="chain" id="PRO_5023814124" description="tRNA-queuosine alpha-mannosyltransferase" evidence="9">
    <location>
        <begin position="22"/>
        <end position="116"/>
    </location>
</feature>
<feature type="domain" description="tRNA-queuosine alpha-mannosyltransferase N-terminal" evidence="10">
    <location>
        <begin position="58"/>
        <end position="115"/>
    </location>
</feature>
<evidence type="ECO:0000256" key="3">
    <source>
        <dbReference type="ARBA" id="ARBA00022679"/>
    </source>
</evidence>
<evidence type="ECO:0000313" key="11">
    <source>
        <dbReference type="Ensembl" id="ENSMODP00000046391.1"/>
    </source>
</evidence>
<reference evidence="11" key="2">
    <citation type="submission" date="2025-08" db="UniProtKB">
        <authorList>
            <consortium name="Ensembl"/>
        </authorList>
    </citation>
    <scope>IDENTIFICATION</scope>
</reference>
<evidence type="ECO:0000256" key="9">
    <source>
        <dbReference type="SAM" id="SignalP"/>
    </source>
</evidence>
<feature type="signal peptide" evidence="9">
    <location>
        <begin position="1"/>
        <end position="21"/>
    </location>
</feature>
<comment type="catalytic activity">
    <reaction evidence="8">
        <text>queuosine(34) in tRNA(Asp) + GDP-alpha-D-mannose = O-4''-alpha-D-mannosylqueuosine(34) in tRNA(Asp) + GDP + H(+)</text>
        <dbReference type="Rhea" id="RHEA:12885"/>
        <dbReference type="Rhea" id="RHEA-COMP:18572"/>
        <dbReference type="Rhea" id="RHEA-COMP:18581"/>
        <dbReference type="ChEBI" id="CHEBI:15378"/>
        <dbReference type="ChEBI" id="CHEBI:57527"/>
        <dbReference type="ChEBI" id="CHEBI:58189"/>
        <dbReference type="ChEBI" id="CHEBI:194431"/>
        <dbReference type="ChEBI" id="CHEBI:194442"/>
        <dbReference type="EC" id="2.4.1.110"/>
    </reaction>
    <physiologicalReaction direction="left-to-right" evidence="8">
        <dbReference type="Rhea" id="RHEA:12886"/>
    </physiologicalReaction>
</comment>
<evidence type="ECO:0000256" key="2">
    <source>
        <dbReference type="ARBA" id="ARBA00022676"/>
    </source>
</evidence>
<comment type="function">
    <text evidence="7">Glycosyltransferase that specifically catalyzes mannosylation of cytoplasmic tRNA(Asp) modified with queuosine at position 34 (queuosine(34)). Mannosylates the cyclopentene moiety of queuosine(34) in tRNA(Asp) to form mannosyl-queuosine(34). Mannosylation of queuosine(34) in tRNA(Asp) is required to slow-down elongation at cognate codons, GAC and GAU, thereby regulating protein translation.</text>
</comment>
<dbReference type="PANTHER" id="PTHR13615:SF3">
    <property type="entry name" value="GLYCOSYLTRANSFERASE-LIKE DOMAIN-CONTAINING PROTEIN 1"/>
    <property type="match status" value="1"/>
</dbReference>
<keyword evidence="9" id="KW-0732">Signal</keyword>
<dbReference type="Proteomes" id="UP000002280">
    <property type="component" value="Chromosome 4"/>
</dbReference>
<organism evidence="11 12">
    <name type="scientific">Monodelphis domestica</name>
    <name type="common">Gray short-tailed opossum</name>
    <dbReference type="NCBI Taxonomy" id="13616"/>
    <lineage>
        <taxon>Eukaryota</taxon>
        <taxon>Metazoa</taxon>
        <taxon>Chordata</taxon>
        <taxon>Craniata</taxon>
        <taxon>Vertebrata</taxon>
        <taxon>Euteleostomi</taxon>
        <taxon>Mammalia</taxon>
        <taxon>Metatheria</taxon>
        <taxon>Didelphimorphia</taxon>
        <taxon>Didelphidae</taxon>
        <taxon>Monodelphis</taxon>
    </lineage>
</organism>